<proteinExistence type="inferred from homology"/>
<comment type="similarity">
    <text evidence="2">Belongs to the CorA metal ion transporter (MIT) (TC 1.A.35) family.</text>
</comment>
<keyword evidence="7" id="KW-0862">Zinc</keyword>
<evidence type="ECO:0000313" key="13">
    <source>
        <dbReference type="Proteomes" id="UP000034740"/>
    </source>
</evidence>
<dbReference type="GO" id="GO:0005886">
    <property type="term" value="C:plasma membrane"/>
    <property type="evidence" value="ECO:0007669"/>
    <property type="project" value="UniProtKB-SubCell"/>
</dbReference>
<dbReference type="EMBL" id="LCRO01000002">
    <property type="protein sequence ID" value="KKW35918.1"/>
    <property type="molecule type" value="Genomic_DNA"/>
</dbReference>
<dbReference type="PANTHER" id="PTHR46494">
    <property type="entry name" value="CORA FAMILY METAL ION TRANSPORTER (EUROFUNG)"/>
    <property type="match status" value="1"/>
</dbReference>
<evidence type="ECO:0000256" key="11">
    <source>
        <dbReference type="SAM" id="Phobius"/>
    </source>
</evidence>
<evidence type="ECO:0000256" key="8">
    <source>
        <dbReference type="ARBA" id="ARBA00022989"/>
    </source>
</evidence>
<comment type="subcellular location">
    <subcellularLocation>
        <location evidence="1">Cell membrane</location>
        <topology evidence="1">Multi-pass membrane protein</topology>
    </subcellularLocation>
</comment>
<dbReference type="Gene3D" id="3.30.460.20">
    <property type="entry name" value="CorA soluble domain-like"/>
    <property type="match status" value="1"/>
</dbReference>
<dbReference type="GO" id="GO:0050897">
    <property type="term" value="F:cobalt ion binding"/>
    <property type="evidence" value="ECO:0007669"/>
    <property type="project" value="TreeGrafter"/>
</dbReference>
<feature type="transmembrane region" description="Helical" evidence="11">
    <location>
        <begin position="278"/>
        <end position="296"/>
    </location>
</feature>
<name>A0A0G1XXK5_9BACT</name>
<keyword evidence="10 11" id="KW-0472">Membrane</keyword>
<dbReference type="GO" id="GO:0015087">
    <property type="term" value="F:cobalt ion transmembrane transporter activity"/>
    <property type="evidence" value="ECO:0007669"/>
    <property type="project" value="TreeGrafter"/>
</dbReference>
<keyword evidence="3" id="KW-0813">Transport</keyword>
<evidence type="ECO:0000256" key="4">
    <source>
        <dbReference type="ARBA" id="ARBA00022475"/>
    </source>
</evidence>
<evidence type="ECO:0000256" key="5">
    <source>
        <dbReference type="ARBA" id="ARBA00022519"/>
    </source>
</evidence>
<sequence>MLTRYTQGGLTWVDAVAPSPHEVKNLISEFCLDGALEWEITSPSPKPKVELFTGCLYLVLHFPALRAFHQRPEQEIDFIIGRKFLITVRYENIDPLHFFAKTFEVGAVLSDSSAMHGGHLFTAMARSLYRSLTHECDALYRRLDEAEDQIFAGREREMVAHISRLGRILHDFRRALAPHREMLESLEPAGEKLFGAGFAYHVRSALGEEGRARRTLEHLREWLSELQETNNSLLELKQNDIMKNLTIMAFTTFPLTLISSLFAIGAEHTPIVGMRYDFWIIVGFMLSLMLCFFLFFKYKKWL</sequence>
<evidence type="ECO:0000256" key="3">
    <source>
        <dbReference type="ARBA" id="ARBA00022448"/>
    </source>
</evidence>
<gene>
    <name evidence="12" type="ORF">UY83_C0002G0075</name>
</gene>
<dbReference type="Gene3D" id="1.20.58.340">
    <property type="entry name" value="Magnesium transport protein CorA, transmembrane region"/>
    <property type="match status" value="2"/>
</dbReference>
<dbReference type="GO" id="GO:0000287">
    <property type="term" value="F:magnesium ion binding"/>
    <property type="evidence" value="ECO:0007669"/>
    <property type="project" value="TreeGrafter"/>
</dbReference>
<keyword evidence="5" id="KW-0997">Cell inner membrane</keyword>
<evidence type="ECO:0000256" key="9">
    <source>
        <dbReference type="ARBA" id="ARBA00023065"/>
    </source>
</evidence>
<dbReference type="Pfam" id="PF01544">
    <property type="entry name" value="CorA"/>
    <property type="match status" value="1"/>
</dbReference>
<accession>A0A0G1XXK5</accession>
<dbReference type="GO" id="GO:0015095">
    <property type="term" value="F:magnesium ion transmembrane transporter activity"/>
    <property type="evidence" value="ECO:0007669"/>
    <property type="project" value="TreeGrafter"/>
</dbReference>
<dbReference type="InterPro" id="IPR002523">
    <property type="entry name" value="MgTranspt_CorA/ZnTranspt_ZntB"/>
</dbReference>
<reference evidence="12 13" key="1">
    <citation type="journal article" date="2015" name="Nature">
        <title>rRNA introns, odd ribosomes, and small enigmatic genomes across a large radiation of phyla.</title>
        <authorList>
            <person name="Brown C.T."/>
            <person name="Hug L.A."/>
            <person name="Thomas B.C."/>
            <person name="Sharon I."/>
            <person name="Castelle C.J."/>
            <person name="Singh A."/>
            <person name="Wilkins M.J."/>
            <person name="Williams K.H."/>
            <person name="Banfield J.F."/>
        </authorList>
    </citation>
    <scope>NUCLEOTIDE SEQUENCE [LARGE SCALE GENOMIC DNA]</scope>
</reference>
<dbReference type="SUPFAM" id="SSF144083">
    <property type="entry name" value="Magnesium transport protein CorA, transmembrane region"/>
    <property type="match status" value="1"/>
</dbReference>
<dbReference type="AlphaFoldDB" id="A0A0G1XXK5"/>
<protein>
    <submittedName>
        <fullName evidence="12">Mg2 transporter protein CorA family protein</fullName>
    </submittedName>
</protein>
<dbReference type="InterPro" id="IPR045863">
    <property type="entry name" value="CorA_TM1_TM2"/>
</dbReference>
<keyword evidence="8 11" id="KW-1133">Transmembrane helix</keyword>
<evidence type="ECO:0000313" key="12">
    <source>
        <dbReference type="EMBL" id="KKW35918.1"/>
    </source>
</evidence>
<keyword evidence="6 11" id="KW-0812">Transmembrane</keyword>
<organism evidence="12 13">
    <name type="scientific">Candidatus Adlerbacteria bacterium GW2011_GWA1_54_10</name>
    <dbReference type="NCBI Taxonomy" id="1618605"/>
    <lineage>
        <taxon>Bacteria</taxon>
        <taxon>Candidatus Adleribacteriota</taxon>
    </lineage>
</organism>
<dbReference type="PANTHER" id="PTHR46494:SF3">
    <property type="entry name" value="ZINC TRANSPORT PROTEIN ZNTB"/>
    <property type="match status" value="1"/>
</dbReference>
<evidence type="ECO:0000256" key="6">
    <source>
        <dbReference type="ARBA" id="ARBA00022692"/>
    </source>
</evidence>
<evidence type="ECO:0000256" key="10">
    <source>
        <dbReference type="ARBA" id="ARBA00023136"/>
    </source>
</evidence>
<dbReference type="Proteomes" id="UP000034740">
    <property type="component" value="Unassembled WGS sequence"/>
</dbReference>
<evidence type="ECO:0000256" key="7">
    <source>
        <dbReference type="ARBA" id="ARBA00022833"/>
    </source>
</evidence>
<evidence type="ECO:0000256" key="2">
    <source>
        <dbReference type="ARBA" id="ARBA00009765"/>
    </source>
</evidence>
<dbReference type="SUPFAM" id="SSF143865">
    <property type="entry name" value="CorA soluble domain-like"/>
    <property type="match status" value="1"/>
</dbReference>
<comment type="caution">
    <text evidence="12">The sequence shown here is derived from an EMBL/GenBank/DDBJ whole genome shotgun (WGS) entry which is preliminary data.</text>
</comment>
<dbReference type="InterPro" id="IPR045861">
    <property type="entry name" value="CorA_cytoplasmic_dom"/>
</dbReference>
<feature type="transmembrane region" description="Helical" evidence="11">
    <location>
        <begin position="245"/>
        <end position="266"/>
    </location>
</feature>
<keyword evidence="4" id="KW-1003">Cell membrane</keyword>
<keyword evidence="9" id="KW-0406">Ion transport</keyword>
<evidence type="ECO:0000256" key="1">
    <source>
        <dbReference type="ARBA" id="ARBA00004651"/>
    </source>
</evidence>